<feature type="transmembrane region" description="Helical" evidence="1">
    <location>
        <begin position="555"/>
        <end position="581"/>
    </location>
</feature>
<keyword evidence="1" id="KW-1133">Transmembrane helix</keyword>
<comment type="caution">
    <text evidence="3">The sequence shown here is derived from an EMBL/GenBank/DDBJ whole genome shotgun (WGS) entry which is preliminary data.</text>
</comment>
<feature type="transmembrane region" description="Helical" evidence="1">
    <location>
        <begin position="602"/>
        <end position="623"/>
    </location>
</feature>
<protein>
    <submittedName>
        <fullName evidence="3">Putative membrane protein</fullName>
    </submittedName>
</protein>
<reference evidence="3 4" key="1">
    <citation type="submission" date="2020-08" db="EMBL/GenBank/DDBJ databases">
        <title>Sequencing the genomes of 1000 actinobacteria strains.</title>
        <authorList>
            <person name="Klenk H.-P."/>
        </authorList>
    </citation>
    <scope>NUCLEOTIDE SEQUENCE [LARGE SCALE GENOMIC DNA]</scope>
    <source>
        <strain evidence="3 4">DSM 45784</strain>
    </source>
</reference>
<feature type="transmembrane region" description="Helical" evidence="1">
    <location>
        <begin position="484"/>
        <end position="504"/>
    </location>
</feature>
<name>A0A7W7D2P9_9ACTN</name>
<evidence type="ECO:0000256" key="1">
    <source>
        <dbReference type="SAM" id="Phobius"/>
    </source>
</evidence>
<dbReference type="SUPFAM" id="SSF52540">
    <property type="entry name" value="P-loop containing nucleoside triphosphate hydrolases"/>
    <property type="match status" value="2"/>
</dbReference>
<feature type="transmembrane region" description="Helical" evidence="1">
    <location>
        <begin position="458"/>
        <end position="478"/>
    </location>
</feature>
<accession>A0A7W7D2P9</accession>
<dbReference type="RefSeq" id="WP_184876422.1">
    <property type="nucleotide sequence ID" value="NZ_BOOV01000022.1"/>
</dbReference>
<keyword evidence="4" id="KW-1185">Reference proteome</keyword>
<evidence type="ECO:0000313" key="3">
    <source>
        <dbReference type="EMBL" id="MBB4699117.1"/>
    </source>
</evidence>
<dbReference type="AlphaFoldDB" id="A0A7W7D2P9"/>
<feature type="transmembrane region" description="Helical" evidence="1">
    <location>
        <begin position="53"/>
        <end position="75"/>
    </location>
</feature>
<proteinExistence type="predicted"/>
<dbReference type="Proteomes" id="UP000542210">
    <property type="component" value="Unassembled WGS sequence"/>
</dbReference>
<dbReference type="InterPro" id="IPR027417">
    <property type="entry name" value="P-loop_NTPase"/>
</dbReference>
<evidence type="ECO:0000313" key="4">
    <source>
        <dbReference type="Proteomes" id="UP000542210"/>
    </source>
</evidence>
<dbReference type="Gene3D" id="3.40.50.300">
    <property type="entry name" value="P-loop containing nucleotide triphosphate hydrolases"/>
    <property type="match status" value="1"/>
</dbReference>
<feature type="transmembrane region" description="Helical" evidence="1">
    <location>
        <begin position="16"/>
        <end position="33"/>
    </location>
</feature>
<gene>
    <name evidence="3" type="ORF">BJ982_000661</name>
</gene>
<dbReference type="InterPro" id="IPR007111">
    <property type="entry name" value="NACHT_NTPase"/>
</dbReference>
<evidence type="ECO:0000259" key="2">
    <source>
        <dbReference type="Pfam" id="PF05729"/>
    </source>
</evidence>
<feature type="domain" description="NACHT" evidence="2">
    <location>
        <begin position="166"/>
        <end position="315"/>
    </location>
</feature>
<dbReference type="EMBL" id="JACHND010000001">
    <property type="protein sequence ID" value="MBB4699117.1"/>
    <property type="molecule type" value="Genomic_DNA"/>
</dbReference>
<keyword evidence="1" id="KW-0472">Membrane</keyword>
<dbReference type="Pfam" id="PF05729">
    <property type="entry name" value="NACHT"/>
    <property type="match status" value="1"/>
</dbReference>
<keyword evidence="1" id="KW-0812">Transmembrane</keyword>
<feature type="transmembrane region" description="Helical" evidence="1">
    <location>
        <begin position="629"/>
        <end position="656"/>
    </location>
</feature>
<sequence>MATLYGRRRSSAKRSLVLGLVFLAIGILILLLFDFNVVAPARGHKVDSLNATQILSSAGGVVGLMNGVLQILAAWRKSRQPPPAPTPTDIDRAKDILAGLAGEQSRDETILRSLGDPEPIPVPWRSTEHEELMDHPRLIAEGSVSFPSLTDHIAAMAEDFRALRCRRLVILGEPGSGKTTLAVQLIMELLKTRRPDEPVPVLMSAARWDTDIHPELHDWVAACLDMDYPALRAEGLAPDTPVTLAIRGEVLPVIDGLDELPGDARVGVLCALNRSMSESDQLIVTCRTAQFAESVEEAGDVLTAAAVIEPHPLSPGVSADYLEACLPPRPKPPWPRILDALRKGLVPALAEVTSTPLGLWLVRAAYVAARRDPTPLLTLGRGDAATLNDHLCDRLIPAVVDSRRPRGGAAESFRPRHSWSPDQVRQWLAYISRQLLVSGEDARDMAWWRLAGYTSTTLVRALVGVGAGAVVGTVLGLVTTAPLVGVVTGVLVMLLVVITTRTWFTEAPGHVGFQLRGRRRLVVQSLRDGVIVGLVGAVVGWGMSGSVAGWGKIEATAVSALMVGGVSLGLFLLTIGLGRFVERPTKTTTARSPHSTWKADMNLTLVRAVSGAVIGVIAGVIGGLAGLNWLIAVVGGLLIGLVIGLILGTHHAWLAYSVTMPRLARKGRLPLRAMSFFDDAHRLGLLRTEGPFYQFRNFELQKHLSHDGTGAAPAPRFDQEGRP</sequence>
<feature type="transmembrane region" description="Helical" evidence="1">
    <location>
        <begin position="525"/>
        <end position="543"/>
    </location>
</feature>
<organism evidence="3 4">
    <name type="scientific">Sphaerisporangium siamense</name>
    <dbReference type="NCBI Taxonomy" id="795645"/>
    <lineage>
        <taxon>Bacteria</taxon>
        <taxon>Bacillati</taxon>
        <taxon>Actinomycetota</taxon>
        <taxon>Actinomycetes</taxon>
        <taxon>Streptosporangiales</taxon>
        <taxon>Streptosporangiaceae</taxon>
        <taxon>Sphaerisporangium</taxon>
    </lineage>
</organism>